<evidence type="ECO:0000256" key="1">
    <source>
        <dbReference type="SAM" id="MobiDB-lite"/>
    </source>
</evidence>
<name>A0AAD7HWU3_9AGAR</name>
<dbReference type="Proteomes" id="UP001215598">
    <property type="component" value="Unassembled WGS sequence"/>
</dbReference>
<dbReference type="EMBL" id="JARKIB010000162">
    <property type="protein sequence ID" value="KAJ7729987.1"/>
    <property type="molecule type" value="Genomic_DNA"/>
</dbReference>
<sequence>MKDRNALHAGRDAGGTRKDGMGREWSHSPGSERFSARRRRTSPAEMEETGQYYRSTKPGKARTGLEREGSGLRLSHPACAKTYLQPRGSEAVHPRTRVDLEPRITLDIAASLVAFAFASLLVSASKASEPERLSFLHRSRREVEHKRYAVQIASWELGEGKNGPVRARLIRYRSNRKLNTSGSLNIFTENALQNANIDAYVS</sequence>
<comment type="caution">
    <text evidence="2">The sequence shown here is derived from an EMBL/GenBank/DDBJ whole genome shotgun (WGS) entry which is preliminary data.</text>
</comment>
<dbReference type="AlphaFoldDB" id="A0AAD7HWU3"/>
<gene>
    <name evidence="2" type="ORF">B0H16DRAFT_1469854</name>
</gene>
<protein>
    <submittedName>
        <fullName evidence="2">Uncharacterized protein</fullName>
    </submittedName>
</protein>
<feature type="compositionally biased region" description="Basic and acidic residues" evidence="1">
    <location>
        <begin position="1"/>
        <end position="26"/>
    </location>
</feature>
<feature type="region of interest" description="Disordered" evidence="1">
    <location>
        <begin position="1"/>
        <end position="71"/>
    </location>
</feature>
<reference evidence="2" key="1">
    <citation type="submission" date="2023-03" db="EMBL/GenBank/DDBJ databases">
        <title>Massive genome expansion in bonnet fungi (Mycena s.s.) driven by repeated elements and novel gene families across ecological guilds.</title>
        <authorList>
            <consortium name="Lawrence Berkeley National Laboratory"/>
            <person name="Harder C.B."/>
            <person name="Miyauchi S."/>
            <person name="Viragh M."/>
            <person name="Kuo A."/>
            <person name="Thoen E."/>
            <person name="Andreopoulos B."/>
            <person name="Lu D."/>
            <person name="Skrede I."/>
            <person name="Drula E."/>
            <person name="Henrissat B."/>
            <person name="Morin E."/>
            <person name="Kohler A."/>
            <person name="Barry K."/>
            <person name="LaButti K."/>
            <person name="Morin E."/>
            <person name="Salamov A."/>
            <person name="Lipzen A."/>
            <person name="Mereny Z."/>
            <person name="Hegedus B."/>
            <person name="Baldrian P."/>
            <person name="Stursova M."/>
            <person name="Weitz H."/>
            <person name="Taylor A."/>
            <person name="Grigoriev I.V."/>
            <person name="Nagy L.G."/>
            <person name="Martin F."/>
            <person name="Kauserud H."/>
        </authorList>
    </citation>
    <scope>NUCLEOTIDE SEQUENCE</scope>
    <source>
        <strain evidence="2">CBHHK182m</strain>
    </source>
</reference>
<accession>A0AAD7HWU3</accession>
<evidence type="ECO:0000313" key="2">
    <source>
        <dbReference type="EMBL" id="KAJ7729987.1"/>
    </source>
</evidence>
<evidence type="ECO:0000313" key="3">
    <source>
        <dbReference type="Proteomes" id="UP001215598"/>
    </source>
</evidence>
<keyword evidence="3" id="KW-1185">Reference proteome</keyword>
<proteinExistence type="predicted"/>
<organism evidence="2 3">
    <name type="scientific">Mycena metata</name>
    <dbReference type="NCBI Taxonomy" id="1033252"/>
    <lineage>
        <taxon>Eukaryota</taxon>
        <taxon>Fungi</taxon>
        <taxon>Dikarya</taxon>
        <taxon>Basidiomycota</taxon>
        <taxon>Agaricomycotina</taxon>
        <taxon>Agaricomycetes</taxon>
        <taxon>Agaricomycetidae</taxon>
        <taxon>Agaricales</taxon>
        <taxon>Marasmiineae</taxon>
        <taxon>Mycenaceae</taxon>
        <taxon>Mycena</taxon>
    </lineage>
</organism>